<proteinExistence type="predicted"/>
<gene>
    <name evidence="1" type="ORF">K460DRAFT_76725</name>
</gene>
<keyword evidence="2" id="KW-1185">Reference proteome</keyword>
<dbReference type="EMBL" id="ML976615">
    <property type="protein sequence ID" value="KAF1848543.1"/>
    <property type="molecule type" value="Genomic_DNA"/>
</dbReference>
<dbReference type="GeneID" id="63855925"/>
<comment type="caution">
    <text evidence="1">The sequence shown here is derived from an EMBL/GenBank/DDBJ whole genome shotgun (WGS) entry which is preliminary data.</text>
</comment>
<dbReference type="OrthoDB" id="3800024at2759"/>
<dbReference type="AlphaFoldDB" id="A0A9P4LBH8"/>
<dbReference type="Proteomes" id="UP000800039">
    <property type="component" value="Unassembled WGS sequence"/>
</dbReference>
<evidence type="ECO:0000313" key="1">
    <source>
        <dbReference type="EMBL" id="KAF1848543.1"/>
    </source>
</evidence>
<reference evidence="1" key="1">
    <citation type="submission" date="2020-01" db="EMBL/GenBank/DDBJ databases">
        <authorList>
            <consortium name="DOE Joint Genome Institute"/>
            <person name="Haridas S."/>
            <person name="Albert R."/>
            <person name="Binder M."/>
            <person name="Bloem J."/>
            <person name="Labutti K."/>
            <person name="Salamov A."/>
            <person name="Andreopoulos B."/>
            <person name="Baker S.E."/>
            <person name="Barry K."/>
            <person name="Bills G."/>
            <person name="Bluhm B.H."/>
            <person name="Cannon C."/>
            <person name="Castanera R."/>
            <person name="Culley D.E."/>
            <person name="Daum C."/>
            <person name="Ezra D."/>
            <person name="Gonzalez J.B."/>
            <person name="Henrissat B."/>
            <person name="Kuo A."/>
            <person name="Liang C."/>
            <person name="Lipzen A."/>
            <person name="Lutzoni F."/>
            <person name="Magnuson J."/>
            <person name="Mondo S."/>
            <person name="Nolan M."/>
            <person name="Ohm R."/>
            <person name="Pangilinan J."/>
            <person name="Park H.-J."/>
            <person name="Ramirez L."/>
            <person name="Alfaro M."/>
            <person name="Sun H."/>
            <person name="Tritt A."/>
            <person name="Yoshinaga Y."/>
            <person name="Zwiers L.-H."/>
            <person name="Turgeon B.G."/>
            <person name="Goodwin S.B."/>
            <person name="Spatafora J.W."/>
            <person name="Crous P.W."/>
            <person name="Grigoriev I.V."/>
        </authorList>
    </citation>
    <scope>NUCLEOTIDE SEQUENCE</scope>
    <source>
        <strain evidence="1">CBS 394.84</strain>
    </source>
</reference>
<dbReference type="RefSeq" id="XP_040791106.1">
    <property type="nucleotide sequence ID" value="XM_040938668.1"/>
</dbReference>
<dbReference type="SUPFAM" id="SSF52047">
    <property type="entry name" value="RNI-like"/>
    <property type="match status" value="1"/>
</dbReference>
<evidence type="ECO:0000313" key="2">
    <source>
        <dbReference type="Proteomes" id="UP000800039"/>
    </source>
</evidence>
<protein>
    <submittedName>
        <fullName evidence="1">Uncharacterized protein</fullName>
    </submittedName>
</protein>
<organism evidence="1 2">
    <name type="scientific">Cucurbitaria berberidis CBS 394.84</name>
    <dbReference type="NCBI Taxonomy" id="1168544"/>
    <lineage>
        <taxon>Eukaryota</taxon>
        <taxon>Fungi</taxon>
        <taxon>Dikarya</taxon>
        <taxon>Ascomycota</taxon>
        <taxon>Pezizomycotina</taxon>
        <taxon>Dothideomycetes</taxon>
        <taxon>Pleosporomycetidae</taxon>
        <taxon>Pleosporales</taxon>
        <taxon>Pleosporineae</taxon>
        <taxon>Cucurbitariaceae</taxon>
        <taxon>Cucurbitaria</taxon>
    </lineage>
</organism>
<sequence length="636" mass="74153">MRRWPEKQKSLLWAQNSRPRRQTKISIPYDVLDKVVYHVFVGHRGDLLKLCRVCIVAYFACIPWIYRIITIDFSDHLGRVLLQRLSKVYSNLPVFVRTIALKSCDQATTAEWRLLDKTLAQVTRLQELSWDDYAALPEFVLDSIHFHHPKSRIRTRVTQMFAGQIASTSRLPPTRYFFTSPVLEHLTSFDFSAQSNALLYDDFKGDLVDLLKSAPNLGVLRIYRGPVENDGRKFFPELLSRFRTPRLPQLEVLYLTIRSVIFTRMELNAWGVQDGWSKLQYLMLSRATDLIPFISRVPRLTYLNILADKGEGMEELTEHLEPCTGAPLGRVRTLVYNHFMDADDQSNARIMHALPWSILDKTARTLTKYTSWHQPYEVFWPGFAMPNLFDLGLFPGKSPALTDLTLDICVLYNLWPREVLRQLAAFQNVRRLRLYVHQPMQPGLDNFLVDMLHQNGWHPAEDLDFRGAFQIIIAAQAKPSHKQKLLVEFKLVRDYKNMESHIHDPDWRLYMTKTGHIVISRRNTRQEPEPNISPRKKYANLSSRELKNRQQTLRSLIDIGHRVQNSREMKKLDDDWVDIIIEITRRNKIAILEKKYGDATFTLYDKWTAKNKIYPYVGSLPATHSVLACLFRSVSV</sequence>
<name>A0A9P4LBH8_9PLEO</name>
<accession>A0A9P4LBH8</accession>